<dbReference type="GO" id="GO:0016567">
    <property type="term" value="P:protein ubiquitination"/>
    <property type="evidence" value="ECO:0007669"/>
    <property type="project" value="TreeGrafter"/>
</dbReference>
<sequence>MELLLLLLLLAINLFSPLIGFIAFAIALGWIYSSSIGAAAASVAATFNILDRLLRNAPAAWRAALGEEYESTPASRGLLYTSLTSSLHALAGPRDSFQREYAIIVIPCATVLFVSLLSGLVRLFGGQDFVANLWRQRKLMLVRALALVVGMAVIEDALALTAYGYRALSLLVVWRTLVGTCFLGLGARAPKVWAISTGFELAAALTLVVSPRLHAATASVSAWPSIAFGCGIAAALLSFDGSCDVFFGVAAHQLVRRHLLVPVASWLRTIVFHEYTTQALQRVMRLLRESNAARASMVKAALRMCMQYILRPSAQAVATAYAKLHRWILQPCWKALLFAWEGLLKFCKLAWEWLSYFCEVLRQRATIACQWLATYVLWPLQKLLVSILRASQSLFINWVLQPCWRGAVRAYEELVYVLRASQSLFINWVLQPLKKIAHKAAAVAVRFGNWIVSRVIRPLEDLVISCMREFLLLARQAWDLFLKHVLRPLFERAYALLKEVYRRTYRPVLLSIEPVLMLSGCVHFAHSAVSASSATSAAPFCLATAALTSVTGLVIGRSIPRSPLVIRHLGRALTLAGFWAYVSLDLWSVKAARALLTAIYTTSSTCFSMVANVVAVMRRAIWRFLSETIWPYVNAVLRAVGRAASSMIEIIWAQPLIAAGLAAGLLSAAYVGHRTGGTEMIWLSAGRSAHMLYAAVSALKVRVAAAISMAEAAAGSFGDIVGAQAKLATTRHAVLHMDSLLTSANSLAIFEVESFAWLTYAVVLASTYPVRASLLPGMNPEPMYSQAEIYGRAAVKLVLIPPIVVGWLDRLLPGSLGGIFRFCLPVLSRAWLGVAFCGILYEASRRRSQAASESRSLDAVRGALSAERAGQGRSSSATAPLSRAERIIAEAKAHPPFRLFDEENTCTICMDVLQSGTAVASPSAVDGTLDPNTVALACGHVFHDECVRQWLIRGNAGKLRCPVCRQDPSAVATRVFC</sequence>
<feature type="transmembrane region" description="Helical" evidence="5">
    <location>
        <begin position="650"/>
        <end position="672"/>
    </location>
</feature>
<dbReference type="GO" id="GO:0008270">
    <property type="term" value="F:zinc ion binding"/>
    <property type="evidence" value="ECO:0007669"/>
    <property type="project" value="UniProtKB-KW"/>
</dbReference>
<accession>A0AAE0FJP4</accession>
<dbReference type="CDD" id="cd16448">
    <property type="entry name" value="RING-H2"/>
    <property type="match status" value="1"/>
</dbReference>
<gene>
    <name evidence="7" type="ORF">CYMTET_30105</name>
</gene>
<feature type="transmembrane region" description="Helical" evidence="5">
    <location>
        <begin position="141"/>
        <end position="160"/>
    </location>
</feature>
<feature type="transmembrane region" description="Helical" evidence="5">
    <location>
        <begin position="594"/>
        <end position="616"/>
    </location>
</feature>
<dbReference type="SMART" id="SM00184">
    <property type="entry name" value="RING"/>
    <property type="match status" value="1"/>
</dbReference>
<feature type="domain" description="RING-type" evidence="6">
    <location>
        <begin position="906"/>
        <end position="965"/>
    </location>
</feature>
<keyword evidence="3" id="KW-0862">Zinc</keyword>
<evidence type="ECO:0000256" key="2">
    <source>
        <dbReference type="ARBA" id="ARBA00022771"/>
    </source>
</evidence>
<evidence type="ECO:0000256" key="4">
    <source>
        <dbReference type="PROSITE-ProRule" id="PRU00175"/>
    </source>
</evidence>
<evidence type="ECO:0000256" key="1">
    <source>
        <dbReference type="ARBA" id="ARBA00022723"/>
    </source>
</evidence>
<evidence type="ECO:0000313" key="7">
    <source>
        <dbReference type="EMBL" id="KAK3260965.1"/>
    </source>
</evidence>
<name>A0AAE0FJP4_9CHLO</name>
<organism evidence="7 8">
    <name type="scientific">Cymbomonas tetramitiformis</name>
    <dbReference type="NCBI Taxonomy" id="36881"/>
    <lineage>
        <taxon>Eukaryota</taxon>
        <taxon>Viridiplantae</taxon>
        <taxon>Chlorophyta</taxon>
        <taxon>Pyramimonadophyceae</taxon>
        <taxon>Pyramimonadales</taxon>
        <taxon>Pyramimonadaceae</taxon>
        <taxon>Cymbomonas</taxon>
    </lineage>
</organism>
<dbReference type="Gene3D" id="3.30.40.10">
    <property type="entry name" value="Zinc/RING finger domain, C3HC4 (zinc finger)"/>
    <property type="match status" value="1"/>
</dbReference>
<dbReference type="EMBL" id="LGRX02017279">
    <property type="protein sequence ID" value="KAK3260965.1"/>
    <property type="molecule type" value="Genomic_DNA"/>
</dbReference>
<comment type="caution">
    <text evidence="7">The sequence shown here is derived from an EMBL/GenBank/DDBJ whole genome shotgun (WGS) entry which is preliminary data.</text>
</comment>
<feature type="transmembrane region" description="Helical" evidence="5">
    <location>
        <begin position="537"/>
        <end position="556"/>
    </location>
</feature>
<feature type="transmembrane region" description="Helical" evidence="5">
    <location>
        <begin position="101"/>
        <end position="121"/>
    </location>
</feature>
<reference evidence="7 8" key="1">
    <citation type="journal article" date="2015" name="Genome Biol. Evol.">
        <title>Comparative Genomics of a Bacterivorous Green Alga Reveals Evolutionary Causalities and Consequences of Phago-Mixotrophic Mode of Nutrition.</title>
        <authorList>
            <person name="Burns J.A."/>
            <person name="Paasch A."/>
            <person name="Narechania A."/>
            <person name="Kim E."/>
        </authorList>
    </citation>
    <scope>NUCLEOTIDE SEQUENCE [LARGE SCALE GENOMIC DNA]</scope>
    <source>
        <strain evidence="7 8">PLY_AMNH</strain>
    </source>
</reference>
<evidence type="ECO:0000259" key="6">
    <source>
        <dbReference type="PROSITE" id="PS50089"/>
    </source>
</evidence>
<keyword evidence="5" id="KW-0472">Membrane</keyword>
<feature type="transmembrane region" description="Helical" evidence="5">
    <location>
        <begin position="568"/>
        <end position="588"/>
    </location>
</feature>
<dbReference type="PANTHER" id="PTHR45969">
    <property type="entry name" value="RING ZINC FINGER PROTEIN-RELATED"/>
    <property type="match status" value="1"/>
</dbReference>
<feature type="transmembrane region" description="Helical" evidence="5">
    <location>
        <begin position="167"/>
        <end position="186"/>
    </location>
</feature>
<dbReference type="SUPFAM" id="SSF57850">
    <property type="entry name" value="RING/U-box"/>
    <property type="match status" value="1"/>
</dbReference>
<keyword evidence="8" id="KW-1185">Reference proteome</keyword>
<evidence type="ECO:0000313" key="8">
    <source>
        <dbReference type="Proteomes" id="UP001190700"/>
    </source>
</evidence>
<dbReference type="GO" id="GO:0061630">
    <property type="term" value="F:ubiquitin protein ligase activity"/>
    <property type="evidence" value="ECO:0007669"/>
    <property type="project" value="TreeGrafter"/>
</dbReference>
<evidence type="ECO:0000256" key="3">
    <source>
        <dbReference type="ARBA" id="ARBA00022833"/>
    </source>
</evidence>
<keyword evidence="1" id="KW-0479">Metal-binding</keyword>
<dbReference type="Proteomes" id="UP001190700">
    <property type="component" value="Unassembled WGS sequence"/>
</dbReference>
<keyword evidence="5" id="KW-0812">Transmembrane</keyword>
<feature type="transmembrane region" description="Helical" evidence="5">
    <location>
        <begin position="222"/>
        <end position="239"/>
    </location>
</feature>
<keyword evidence="5" id="KW-1133">Transmembrane helix</keyword>
<keyword evidence="2 4" id="KW-0863">Zinc-finger</keyword>
<dbReference type="InterPro" id="IPR001841">
    <property type="entry name" value="Znf_RING"/>
</dbReference>
<protein>
    <recommendedName>
        <fullName evidence="6">RING-type domain-containing protein</fullName>
    </recommendedName>
</protein>
<evidence type="ECO:0000256" key="5">
    <source>
        <dbReference type="SAM" id="Phobius"/>
    </source>
</evidence>
<dbReference type="PROSITE" id="PS50089">
    <property type="entry name" value="ZF_RING_2"/>
    <property type="match status" value="1"/>
</dbReference>
<feature type="transmembrane region" description="Helical" evidence="5">
    <location>
        <begin position="30"/>
        <end position="50"/>
    </location>
</feature>
<dbReference type="Pfam" id="PF13639">
    <property type="entry name" value="zf-RING_2"/>
    <property type="match status" value="1"/>
</dbReference>
<dbReference type="PANTHER" id="PTHR45969:SF69">
    <property type="entry name" value="FINGER DOMAIN PROTEIN, PUTATIVE (AFU_ORTHOLOGUE AFUA_3G12190)-RELATED"/>
    <property type="match status" value="1"/>
</dbReference>
<proteinExistence type="predicted"/>
<feature type="transmembrane region" description="Helical" evidence="5">
    <location>
        <begin position="508"/>
        <end position="525"/>
    </location>
</feature>
<dbReference type="AlphaFoldDB" id="A0AAE0FJP4"/>
<dbReference type="InterPro" id="IPR013083">
    <property type="entry name" value="Znf_RING/FYVE/PHD"/>
</dbReference>